<keyword evidence="3" id="KW-1185">Reference proteome</keyword>
<feature type="signal peptide" evidence="1">
    <location>
        <begin position="1"/>
        <end position="16"/>
    </location>
</feature>
<organism evidence="2 3">
    <name type="scientific">Macrosiphum euphorbiae</name>
    <name type="common">potato aphid</name>
    <dbReference type="NCBI Taxonomy" id="13131"/>
    <lineage>
        <taxon>Eukaryota</taxon>
        <taxon>Metazoa</taxon>
        <taxon>Ecdysozoa</taxon>
        <taxon>Arthropoda</taxon>
        <taxon>Hexapoda</taxon>
        <taxon>Insecta</taxon>
        <taxon>Pterygota</taxon>
        <taxon>Neoptera</taxon>
        <taxon>Paraneoptera</taxon>
        <taxon>Hemiptera</taxon>
        <taxon>Sternorrhyncha</taxon>
        <taxon>Aphidomorpha</taxon>
        <taxon>Aphidoidea</taxon>
        <taxon>Aphididae</taxon>
        <taxon>Macrosiphini</taxon>
        <taxon>Macrosiphum</taxon>
    </lineage>
</organism>
<evidence type="ECO:0008006" key="4">
    <source>
        <dbReference type="Google" id="ProtNLM"/>
    </source>
</evidence>
<protein>
    <recommendedName>
        <fullName evidence="4">Secreted protein</fullName>
    </recommendedName>
</protein>
<feature type="chain" id="PRO_5043527458" description="Secreted protein" evidence="1">
    <location>
        <begin position="17"/>
        <end position="109"/>
    </location>
</feature>
<comment type="caution">
    <text evidence="2">The sequence shown here is derived from an EMBL/GenBank/DDBJ whole genome shotgun (WGS) entry which is preliminary data.</text>
</comment>
<dbReference type="Proteomes" id="UP001160148">
    <property type="component" value="Unassembled WGS sequence"/>
</dbReference>
<reference evidence="2 3" key="1">
    <citation type="submission" date="2023-01" db="EMBL/GenBank/DDBJ databases">
        <authorList>
            <person name="Whitehead M."/>
        </authorList>
    </citation>
    <scope>NUCLEOTIDE SEQUENCE [LARGE SCALE GENOMIC DNA]</scope>
</reference>
<evidence type="ECO:0000256" key="1">
    <source>
        <dbReference type="SAM" id="SignalP"/>
    </source>
</evidence>
<gene>
    <name evidence="2" type="ORF">MEUPH1_LOCUS7321</name>
</gene>
<sequence>MLLCTRLLICSPHTVTLVVDQLLASASQSMNGNHLSQCRVRAVSISVLTDRRQVLDRVLDCCLPRVLLHLRRFQGSALLPASPAMLYSRPVRNPLALACIGIKHYVPMH</sequence>
<name>A0AAV0W4Z4_9HEMI</name>
<evidence type="ECO:0000313" key="2">
    <source>
        <dbReference type="EMBL" id="CAI6350915.1"/>
    </source>
</evidence>
<evidence type="ECO:0000313" key="3">
    <source>
        <dbReference type="Proteomes" id="UP001160148"/>
    </source>
</evidence>
<accession>A0AAV0W4Z4</accession>
<keyword evidence="1" id="KW-0732">Signal</keyword>
<dbReference type="AlphaFoldDB" id="A0AAV0W4Z4"/>
<dbReference type="EMBL" id="CARXXK010000001">
    <property type="protein sequence ID" value="CAI6350915.1"/>
    <property type="molecule type" value="Genomic_DNA"/>
</dbReference>
<proteinExistence type="predicted"/>